<evidence type="ECO:0000256" key="5">
    <source>
        <dbReference type="SAM" id="SignalP"/>
    </source>
</evidence>
<dbReference type="PANTHER" id="PTHR31956">
    <property type="entry name" value="NON-SPECIFIC PHOSPHOLIPASE C4-RELATED"/>
    <property type="match status" value="1"/>
</dbReference>
<dbReference type="Pfam" id="PF05506">
    <property type="entry name" value="PLipase_C_C"/>
    <property type="match status" value="2"/>
</dbReference>
<dbReference type="InterPro" id="IPR008475">
    <property type="entry name" value="PLipase_C_C"/>
</dbReference>
<evidence type="ECO:0000313" key="7">
    <source>
        <dbReference type="EMBL" id="SCW62307.1"/>
    </source>
</evidence>
<evidence type="ECO:0000313" key="8">
    <source>
        <dbReference type="Proteomes" id="UP000199150"/>
    </source>
</evidence>
<dbReference type="PANTHER" id="PTHR31956:SF36">
    <property type="entry name" value="NON-HEMOLYTIC PHOSPHOLIPASE C"/>
    <property type="match status" value="1"/>
</dbReference>
<dbReference type="InterPro" id="IPR006311">
    <property type="entry name" value="TAT_signal"/>
</dbReference>
<dbReference type="Pfam" id="PF04185">
    <property type="entry name" value="Phosphoesterase"/>
    <property type="match status" value="1"/>
</dbReference>
<dbReference type="OrthoDB" id="9770871at2"/>
<feature type="region of interest" description="Disordered" evidence="4">
    <location>
        <begin position="465"/>
        <end position="492"/>
    </location>
</feature>
<evidence type="ECO:0000256" key="1">
    <source>
        <dbReference type="ARBA" id="ARBA00009717"/>
    </source>
</evidence>
<evidence type="ECO:0000256" key="4">
    <source>
        <dbReference type="SAM" id="MobiDB-lite"/>
    </source>
</evidence>
<name>A0A1G4S023_9CAUL</name>
<dbReference type="GO" id="GO:0016042">
    <property type="term" value="P:lipid catabolic process"/>
    <property type="evidence" value="ECO:0007669"/>
    <property type="project" value="InterPro"/>
</dbReference>
<dbReference type="PROSITE" id="PS51318">
    <property type="entry name" value="TAT"/>
    <property type="match status" value="1"/>
</dbReference>
<gene>
    <name evidence="7" type="ORF">SAMN02927928_2294</name>
</gene>
<keyword evidence="3" id="KW-0378">Hydrolase</keyword>
<feature type="signal peptide" evidence="5">
    <location>
        <begin position="1"/>
        <end position="28"/>
    </location>
</feature>
<sequence>MTIDRRRFLLSSVLASALGGLPASIARALDIPADNRTGTIMDVQHVVILTQENRAFDHYFGTLSGVRGFSDRFPIPTVNGTVWSQPNEHDRKHLIAPFRFDTVQDFKYMRAEGTPHNFVNAQDAWDLGRLDNWPGAKRNHSLGYFTREDIPFQFALAEAFTLCDAYHCAIHAGTNPNRLFIWTGTNDPSGTHHGPAIDNGYDNLKSDPQGHGGYEWVTYPERLTSAGISWQIYQDMDDNFTDNPLAGFKLYRMADTSKSAPLADLAARSLRTRALDKLKEDVLADKLPQVSWIVATAAGSEHPGPSSPAQGADYTAQVLDALTANPAVWARTVFLINFDENDGYFDHVPPPSVPAKHDGVAYGESQIDTSGEYHNDKDWKDRPYGLGPRVPMYVISPWSKGGFVNSQVFDHTSVIRFLETRFGVHEPNISPWRRAVCGDLTTCFDFANPNADAFFQTLPATAATAERARKLSGQPTPKPPAQITPPVQEKGQRPTRALPYAFEANAATKPGFVVLDLANQSPETAVVFHIYDRLSPASPPRRYTVKAGGQLTALIPAGETYDLWLYAPNGFHRRFAGKTGVAVPAQWHGNSLTLTGEGQVVLRDEAYGQPERTITLSAGQPQTLPVDLTSQWYDISVSGDGFSHRFAGHIETGQPSMTDPALGGSAVMKLV</sequence>
<feature type="domain" description="Bacterial phospholipase C C-terminal" evidence="6">
    <location>
        <begin position="494"/>
        <end position="578"/>
    </location>
</feature>
<dbReference type="InterPro" id="IPR017850">
    <property type="entry name" value="Alkaline_phosphatase_core_sf"/>
</dbReference>
<feature type="chain" id="PRO_5011642949" description="phospholipase C" evidence="5">
    <location>
        <begin position="29"/>
        <end position="671"/>
    </location>
</feature>
<organism evidence="7 8">
    <name type="scientific">Asticcacaulis taihuensis</name>
    <dbReference type="NCBI Taxonomy" id="260084"/>
    <lineage>
        <taxon>Bacteria</taxon>
        <taxon>Pseudomonadati</taxon>
        <taxon>Pseudomonadota</taxon>
        <taxon>Alphaproteobacteria</taxon>
        <taxon>Caulobacterales</taxon>
        <taxon>Caulobacteraceae</taxon>
        <taxon>Asticcacaulis</taxon>
    </lineage>
</organism>
<proteinExistence type="inferred from homology"/>
<keyword evidence="5" id="KW-0732">Signal</keyword>
<feature type="domain" description="Bacterial phospholipase C C-terminal" evidence="6">
    <location>
        <begin position="602"/>
        <end position="649"/>
    </location>
</feature>
<dbReference type="InterPro" id="IPR007312">
    <property type="entry name" value="Phosphoesterase"/>
</dbReference>
<accession>A0A1G4S023</accession>
<dbReference type="Proteomes" id="UP000199150">
    <property type="component" value="Unassembled WGS sequence"/>
</dbReference>
<comment type="similarity">
    <text evidence="1">Belongs to the bacterial phospholipase C family.</text>
</comment>
<keyword evidence="8" id="KW-1185">Reference proteome</keyword>
<protein>
    <recommendedName>
        <fullName evidence="2">phospholipase C</fullName>
        <ecNumber evidence="2">3.1.4.3</ecNumber>
    </recommendedName>
</protein>
<dbReference type="InterPro" id="IPR017767">
    <property type="entry name" value="PC-PLC"/>
</dbReference>
<dbReference type="Gene3D" id="3.40.720.10">
    <property type="entry name" value="Alkaline Phosphatase, subunit A"/>
    <property type="match status" value="2"/>
</dbReference>
<dbReference type="AlphaFoldDB" id="A0A1G4S023"/>
<reference evidence="8" key="1">
    <citation type="submission" date="2016-10" db="EMBL/GenBank/DDBJ databases">
        <authorList>
            <person name="Varghese N."/>
            <person name="Submissions S."/>
        </authorList>
    </citation>
    <scope>NUCLEOTIDE SEQUENCE [LARGE SCALE GENOMIC DNA]</scope>
    <source>
        <strain evidence="8">CGMCC 1.3431</strain>
    </source>
</reference>
<evidence type="ECO:0000256" key="2">
    <source>
        <dbReference type="ARBA" id="ARBA00012018"/>
    </source>
</evidence>
<dbReference type="STRING" id="260084.SAMN02927928_2294"/>
<dbReference type="EC" id="3.1.4.3" evidence="2"/>
<evidence type="ECO:0000259" key="6">
    <source>
        <dbReference type="Pfam" id="PF05506"/>
    </source>
</evidence>
<dbReference type="CDD" id="cd16014">
    <property type="entry name" value="PLC"/>
    <property type="match status" value="1"/>
</dbReference>
<dbReference type="GO" id="GO:0034480">
    <property type="term" value="F:phosphatidylcholine phospholipase C activity"/>
    <property type="evidence" value="ECO:0007669"/>
    <property type="project" value="UniProtKB-EC"/>
</dbReference>
<evidence type="ECO:0000256" key="3">
    <source>
        <dbReference type="ARBA" id="ARBA00022801"/>
    </source>
</evidence>
<dbReference type="EMBL" id="FMTS01000003">
    <property type="protein sequence ID" value="SCW62307.1"/>
    <property type="molecule type" value="Genomic_DNA"/>
</dbReference>
<dbReference type="NCBIfam" id="TIGR03396">
    <property type="entry name" value="PC_PLC"/>
    <property type="match status" value="1"/>
</dbReference>
<dbReference type="RefSeq" id="WP_090647885.1">
    <property type="nucleotide sequence ID" value="NZ_CBCRYE010000001.1"/>
</dbReference>